<dbReference type="HAMAP" id="MF_00182">
    <property type="entry name" value="Formyl_trans"/>
    <property type="match status" value="1"/>
</dbReference>
<evidence type="ECO:0000313" key="11">
    <source>
        <dbReference type="EMBL" id="SFN29323.1"/>
    </source>
</evidence>
<dbReference type="Gene3D" id="3.40.50.170">
    <property type="entry name" value="Formyl transferase, N-terminal domain"/>
    <property type="match status" value="1"/>
</dbReference>
<evidence type="ECO:0000256" key="5">
    <source>
        <dbReference type="ARBA" id="ARBA00022679"/>
    </source>
</evidence>
<dbReference type="AlphaFoldDB" id="A0A1I4XVA0"/>
<evidence type="ECO:0000256" key="3">
    <source>
        <dbReference type="ARBA" id="ARBA00012261"/>
    </source>
</evidence>
<dbReference type="SUPFAM" id="SSF53328">
    <property type="entry name" value="Formyltransferase"/>
    <property type="match status" value="1"/>
</dbReference>
<feature type="binding site" evidence="8">
    <location>
        <begin position="118"/>
        <end position="121"/>
    </location>
    <ligand>
        <name>(6S)-5,6,7,8-tetrahydrofolate</name>
        <dbReference type="ChEBI" id="CHEBI:57453"/>
    </ligand>
</feature>
<dbReference type="InterPro" id="IPR041711">
    <property type="entry name" value="Met-tRNA-FMT_N"/>
</dbReference>
<dbReference type="InterPro" id="IPR005794">
    <property type="entry name" value="Fmt"/>
</dbReference>
<evidence type="ECO:0000256" key="2">
    <source>
        <dbReference type="ARBA" id="ARBA00010699"/>
    </source>
</evidence>
<dbReference type="InterPro" id="IPR036477">
    <property type="entry name" value="Formyl_transf_N_sf"/>
</dbReference>
<dbReference type="SUPFAM" id="SSF50486">
    <property type="entry name" value="FMT C-terminal domain-like"/>
    <property type="match status" value="1"/>
</dbReference>
<dbReference type="InterPro" id="IPR037022">
    <property type="entry name" value="Formyl_trans_C_sf"/>
</dbReference>
<keyword evidence="5 8" id="KW-0808">Transferase</keyword>
<dbReference type="NCBIfam" id="TIGR00460">
    <property type="entry name" value="fmt"/>
    <property type="match status" value="1"/>
</dbReference>
<accession>A0A1I4XVA0</accession>
<dbReference type="FunFam" id="3.40.50.12230:FF:000001">
    <property type="entry name" value="Methionyl-tRNA formyltransferase"/>
    <property type="match status" value="1"/>
</dbReference>
<feature type="domain" description="Formyl transferase N-terminal" evidence="9">
    <location>
        <begin position="10"/>
        <end position="189"/>
    </location>
</feature>
<evidence type="ECO:0000256" key="6">
    <source>
        <dbReference type="ARBA" id="ARBA00022917"/>
    </source>
</evidence>
<dbReference type="InterPro" id="IPR044135">
    <property type="entry name" value="Met-tRNA-FMT_C"/>
</dbReference>
<dbReference type="InterPro" id="IPR001555">
    <property type="entry name" value="GART_AS"/>
</dbReference>
<dbReference type="STRING" id="83765.SAMN05660284_01114"/>
<organism evidence="11 12">
    <name type="scientific">Formivibrio citricus</name>
    <dbReference type="NCBI Taxonomy" id="83765"/>
    <lineage>
        <taxon>Bacteria</taxon>
        <taxon>Pseudomonadati</taxon>
        <taxon>Pseudomonadota</taxon>
        <taxon>Betaproteobacteria</taxon>
        <taxon>Neisseriales</taxon>
        <taxon>Chitinibacteraceae</taxon>
        <taxon>Formivibrio</taxon>
    </lineage>
</organism>
<comment type="catalytic activity">
    <reaction evidence="7 8">
        <text>L-methionyl-tRNA(fMet) + (6R)-10-formyltetrahydrofolate = N-formyl-L-methionyl-tRNA(fMet) + (6S)-5,6,7,8-tetrahydrofolate + H(+)</text>
        <dbReference type="Rhea" id="RHEA:24380"/>
        <dbReference type="Rhea" id="RHEA-COMP:9952"/>
        <dbReference type="Rhea" id="RHEA-COMP:9953"/>
        <dbReference type="ChEBI" id="CHEBI:15378"/>
        <dbReference type="ChEBI" id="CHEBI:57453"/>
        <dbReference type="ChEBI" id="CHEBI:78530"/>
        <dbReference type="ChEBI" id="CHEBI:78844"/>
        <dbReference type="ChEBI" id="CHEBI:195366"/>
        <dbReference type="EC" id="2.1.2.9"/>
    </reaction>
</comment>
<dbReference type="InterPro" id="IPR011034">
    <property type="entry name" value="Formyl_transferase-like_C_sf"/>
</dbReference>
<proteinExistence type="inferred from homology"/>
<dbReference type="PANTHER" id="PTHR11138:SF5">
    <property type="entry name" value="METHIONYL-TRNA FORMYLTRANSFERASE, MITOCHONDRIAL"/>
    <property type="match status" value="1"/>
</dbReference>
<dbReference type="CDD" id="cd08704">
    <property type="entry name" value="Met_tRNA_FMT_C"/>
    <property type="match status" value="1"/>
</dbReference>
<comment type="function">
    <text evidence="1 8">Attaches a formyl group to the free amino group of methionyl-tRNA(fMet). The formyl group appears to play a dual role in the initiator identity of N-formylmethionyl-tRNA by promoting its recognition by IF2 and preventing the misappropriation of this tRNA by the elongation apparatus.</text>
</comment>
<dbReference type="PANTHER" id="PTHR11138">
    <property type="entry name" value="METHIONYL-TRNA FORMYLTRANSFERASE"/>
    <property type="match status" value="1"/>
</dbReference>
<evidence type="ECO:0000256" key="4">
    <source>
        <dbReference type="ARBA" id="ARBA00016014"/>
    </source>
</evidence>
<dbReference type="Proteomes" id="UP000242869">
    <property type="component" value="Unassembled WGS sequence"/>
</dbReference>
<dbReference type="EC" id="2.1.2.9" evidence="3 8"/>
<keyword evidence="6 8" id="KW-0648">Protein biosynthesis</keyword>
<reference evidence="12" key="1">
    <citation type="submission" date="2016-10" db="EMBL/GenBank/DDBJ databases">
        <authorList>
            <person name="Varghese N."/>
            <person name="Submissions S."/>
        </authorList>
    </citation>
    <scope>NUCLEOTIDE SEQUENCE [LARGE SCALE GENOMIC DNA]</scope>
    <source>
        <strain evidence="12">DSM 6150</strain>
    </source>
</reference>
<dbReference type="GO" id="GO:0005829">
    <property type="term" value="C:cytosol"/>
    <property type="evidence" value="ECO:0007669"/>
    <property type="project" value="TreeGrafter"/>
</dbReference>
<feature type="domain" description="Formyl transferase C-terminal" evidence="10">
    <location>
        <begin position="212"/>
        <end position="307"/>
    </location>
</feature>
<evidence type="ECO:0000256" key="1">
    <source>
        <dbReference type="ARBA" id="ARBA00002606"/>
    </source>
</evidence>
<dbReference type="CDD" id="cd08646">
    <property type="entry name" value="FMT_core_Met-tRNA-FMT_N"/>
    <property type="match status" value="1"/>
</dbReference>
<comment type="similarity">
    <text evidence="2 8">Belongs to the Fmt family.</text>
</comment>
<evidence type="ECO:0000256" key="7">
    <source>
        <dbReference type="ARBA" id="ARBA00048558"/>
    </source>
</evidence>
<gene>
    <name evidence="8" type="primary">fmt</name>
    <name evidence="11" type="ORF">SAMN05660284_01114</name>
</gene>
<sequence>MPAPSEWLPMKIIFAGTPEFAASALKALIAAGHEIVLTLTQPDRPSGRGMKLTPSPVKVVAEQHGIPVWQPEKLRTGEQQAPVAAAQADVMVVAAYGLILPQAVLDMPRYGCLNIHASLLPRWRGAAPIQRAILAGDAETGICIMQMDAGLDTGDILSTHITPIAADDTAVTLHDKLAAQGAEAIVAALADLDALQDRRKKQPAEDVIYAEKLRKEEAAIDWSRPASELDRMIRAFNPFPSAQTAWQGNAVKVWCAVPVCGKGLPGEILAADKAGIVVACATDALRITELQKAGGKRMDAAAFLAGNPLQPGDRFGL</sequence>
<dbReference type="PROSITE" id="PS00373">
    <property type="entry name" value="GART"/>
    <property type="match status" value="1"/>
</dbReference>
<name>A0A1I4XVA0_9NEIS</name>
<dbReference type="Pfam" id="PF02911">
    <property type="entry name" value="Formyl_trans_C"/>
    <property type="match status" value="1"/>
</dbReference>
<dbReference type="InterPro" id="IPR005793">
    <property type="entry name" value="Formyl_trans_C"/>
</dbReference>
<dbReference type="GO" id="GO:0004479">
    <property type="term" value="F:methionyl-tRNA formyltransferase activity"/>
    <property type="evidence" value="ECO:0007669"/>
    <property type="project" value="UniProtKB-UniRule"/>
</dbReference>
<dbReference type="EMBL" id="FOVE01000006">
    <property type="protein sequence ID" value="SFN29323.1"/>
    <property type="molecule type" value="Genomic_DNA"/>
</dbReference>
<evidence type="ECO:0000313" key="12">
    <source>
        <dbReference type="Proteomes" id="UP000242869"/>
    </source>
</evidence>
<protein>
    <recommendedName>
        <fullName evidence="4 8">Methionyl-tRNA formyltransferase</fullName>
        <ecNumber evidence="3 8">2.1.2.9</ecNumber>
    </recommendedName>
</protein>
<dbReference type="Pfam" id="PF00551">
    <property type="entry name" value="Formyl_trans_N"/>
    <property type="match status" value="1"/>
</dbReference>
<keyword evidence="12" id="KW-1185">Reference proteome</keyword>
<dbReference type="InterPro" id="IPR002376">
    <property type="entry name" value="Formyl_transf_N"/>
</dbReference>
<dbReference type="Gene3D" id="3.10.25.10">
    <property type="entry name" value="Formyl transferase, C-terminal domain"/>
    <property type="match status" value="1"/>
</dbReference>
<evidence type="ECO:0000259" key="10">
    <source>
        <dbReference type="Pfam" id="PF02911"/>
    </source>
</evidence>
<evidence type="ECO:0000256" key="8">
    <source>
        <dbReference type="HAMAP-Rule" id="MF_00182"/>
    </source>
</evidence>
<evidence type="ECO:0000259" key="9">
    <source>
        <dbReference type="Pfam" id="PF00551"/>
    </source>
</evidence>